<dbReference type="Proteomes" id="UP000308549">
    <property type="component" value="Unassembled WGS sequence"/>
</dbReference>
<evidence type="ECO:0000256" key="2">
    <source>
        <dbReference type="ARBA" id="ARBA00022574"/>
    </source>
</evidence>
<protein>
    <submittedName>
        <fullName evidence="9">Uncharacterized protein</fullName>
    </submittedName>
</protein>
<dbReference type="Gene3D" id="2.130.10.10">
    <property type="entry name" value="YVTN repeat-like/Quinoprotein amine dehydrogenase"/>
    <property type="match status" value="2"/>
</dbReference>
<dbReference type="InterPro" id="IPR019775">
    <property type="entry name" value="WD40_repeat_CS"/>
</dbReference>
<proteinExistence type="predicted"/>
<gene>
    <name evidence="9" type="ORF">B0A50_08673</name>
</gene>
<accession>A0A4U0TJK3</accession>
<dbReference type="InterPro" id="IPR001680">
    <property type="entry name" value="WD40_rpt"/>
</dbReference>
<dbReference type="GO" id="GO:0000278">
    <property type="term" value="P:mitotic cell cycle"/>
    <property type="evidence" value="ECO:0007669"/>
    <property type="project" value="TreeGrafter"/>
</dbReference>
<evidence type="ECO:0000313" key="9">
    <source>
        <dbReference type="EMBL" id="TKA21936.1"/>
    </source>
</evidence>
<evidence type="ECO:0000259" key="6">
    <source>
        <dbReference type="Pfam" id="PF12341"/>
    </source>
</evidence>
<dbReference type="PANTHER" id="PTHR19932">
    <property type="entry name" value="WD REPEAT AND HMG-BOX DNA BINDING PROTEIN"/>
    <property type="match status" value="1"/>
</dbReference>
<dbReference type="PANTHER" id="PTHR19932:SF10">
    <property type="entry name" value="WD REPEAT AND HMG-BOX DNA-BINDING PROTEIN 1"/>
    <property type="match status" value="1"/>
</dbReference>
<keyword evidence="4" id="KW-0539">Nucleus</keyword>
<dbReference type="PROSITE" id="PS50294">
    <property type="entry name" value="WD_REPEATS_REGION"/>
    <property type="match status" value="1"/>
</dbReference>
<evidence type="ECO:0000256" key="5">
    <source>
        <dbReference type="PROSITE-ProRule" id="PRU00221"/>
    </source>
</evidence>
<name>A0A4U0TJK3_9PEZI</name>
<dbReference type="Pfam" id="PF24817">
    <property type="entry name" value="WD40_WDHD1_1st"/>
    <property type="match status" value="1"/>
</dbReference>
<feature type="repeat" description="WD" evidence="5">
    <location>
        <begin position="250"/>
        <end position="291"/>
    </location>
</feature>
<evidence type="ECO:0000313" key="10">
    <source>
        <dbReference type="Proteomes" id="UP000308549"/>
    </source>
</evidence>
<dbReference type="Pfam" id="PF20946">
    <property type="entry name" value="Ctf4_C"/>
    <property type="match status" value="1"/>
</dbReference>
<evidence type="ECO:0000259" key="8">
    <source>
        <dbReference type="Pfam" id="PF24817"/>
    </source>
</evidence>
<dbReference type="InterPro" id="IPR036322">
    <property type="entry name" value="WD40_repeat_dom_sf"/>
</dbReference>
<comment type="subcellular location">
    <subcellularLocation>
        <location evidence="1">Nucleus</location>
    </subcellularLocation>
</comment>
<evidence type="ECO:0000256" key="1">
    <source>
        <dbReference type="ARBA" id="ARBA00004123"/>
    </source>
</evidence>
<evidence type="ECO:0000256" key="3">
    <source>
        <dbReference type="ARBA" id="ARBA00022737"/>
    </source>
</evidence>
<dbReference type="SMART" id="SM00320">
    <property type="entry name" value="WD40"/>
    <property type="match status" value="5"/>
</dbReference>
<dbReference type="InterPro" id="IPR015943">
    <property type="entry name" value="WD40/YVTN_repeat-like_dom_sf"/>
</dbReference>
<dbReference type="Pfam" id="PF12341">
    <property type="entry name" value="Mcl1_mid"/>
    <property type="match status" value="1"/>
</dbReference>
<dbReference type="InterPro" id="IPR048591">
    <property type="entry name" value="WDHD1/CFT4_hel"/>
</dbReference>
<organism evidence="9 10">
    <name type="scientific">Salinomyces thailandicus</name>
    <dbReference type="NCBI Taxonomy" id="706561"/>
    <lineage>
        <taxon>Eukaryota</taxon>
        <taxon>Fungi</taxon>
        <taxon>Dikarya</taxon>
        <taxon>Ascomycota</taxon>
        <taxon>Pezizomycotina</taxon>
        <taxon>Dothideomycetes</taxon>
        <taxon>Dothideomycetidae</taxon>
        <taxon>Mycosphaerellales</taxon>
        <taxon>Teratosphaeriaceae</taxon>
        <taxon>Salinomyces</taxon>
    </lineage>
</organism>
<dbReference type="GO" id="GO:0006281">
    <property type="term" value="P:DNA repair"/>
    <property type="evidence" value="ECO:0007669"/>
    <property type="project" value="TreeGrafter"/>
</dbReference>
<keyword evidence="2 5" id="KW-0853">WD repeat</keyword>
<dbReference type="EMBL" id="NAJL01000092">
    <property type="protein sequence ID" value="TKA21936.1"/>
    <property type="molecule type" value="Genomic_DNA"/>
</dbReference>
<reference evidence="9 10" key="1">
    <citation type="submission" date="2017-03" db="EMBL/GenBank/DDBJ databases">
        <title>Genomes of endolithic fungi from Antarctica.</title>
        <authorList>
            <person name="Coleine C."/>
            <person name="Masonjones S."/>
            <person name="Stajich J.E."/>
        </authorList>
    </citation>
    <scope>NUCLEOTIDE SEQUENCE [LARGE SCALE GENOMIC DNA]</scope>
    <source>
        <strain evidence="9 10">CCFEE 6315</strain>
    </source>
</reference>
<dbReference type="SUPFAM" id="SSF50978">
    <property type="entry name" value="WD40 repeat-like"/>
    <property type="match status" value="1"/>
</dbReference>
<comment type="caution">
    <text evidence="9">The sequence shown here is derived from an EMBL/GenBank/DDBJ whole genome shotgun (WGS) entry which is preliminary data.</text>
</comment>
<dbReference type="GO" id="GO:0043596">
    <property type="term" value="C:nuclear replication fork"/>
    <property type="evidence" value="ECO:0007669"/>
    <property type="project" value="TreeGrafter"/>
</dbReference>
<dbReference type="PROSITE" id="PS00678">
    <property type="entry name" value="WD_REPEATS_1"/>
    <property type="match status" value="1"/>
</dbReference>
<keyword evidence="10" id="KW-1185">Reference proteome</keyword>
<evidence type="ECO:0000256" key="4">
    <source>
        <dbReference type="ARBA" id="ARBA00023242"/>
    </source>
</evidence>
<keyword evidence="3" id="KW-0677">Repeat</keyword>
<feature type="domain" description="WDHD1/CFT4 helical bundle" evidence="7">
    <location>
        <begin position="749"/>
        <end position="852"/>
    </location>
</feature>
<dbReference type="GO" id="GO:0003682">
    <property type="term" value="F:chromatin binding"/>
    <property type="evidence" value="ECO:0007669"/>
    <property type="project" value="TreeGrafter"/>
</dbReference>
<feature type="domain" description="WDHD1/CFT4 second beta-propeller" evidence="6">
    <location>
        <begin position="438"/>
        <end position="729"/>
    </location>
</feature>
<dbReference type="AlphaFoldDB" id="A0A4U0TJK3"/>
<dbReference type="PROSITE" id="PS50082">
    <property type="entry name" value="WD_REPEATS_2"/>
    <property type="match status" value="1"/>
</dbReference>
<evidence type="ECO:0000259" key="7">
    <source>
        <dbReference type="Pfam" id="PF20946"/>
    </source>
</evidence>
<dbReference type="InterPro" id="IPR022100">
    <property type="entry name" value="WDHD1/CFT4_beta-prop_2nd"/>
</dbReference>
<sequence>MQATPMSADDTKRPASPYVSVFCDVSKVLTNCSTDAPGPAYLAYTPNGRKLVTVGTNSALRVFQHGSDNEPAAIDVLTENHTAVAATNDFFVVGAEDGTATKYSLLTNSMEQILVRCALPVRDIALSKDGEWAAVASDELDVKVVNTTNMEKVMYLREQARPVKHVSFDVSGTLLAVSCTDGMVYMYSLSSEQPQLVKRIDGLIKTLETDAEASAKIAWHPDGRAFAAPTSTRDFQVVSRSDWQRQKAFSGGHRADISASGWSHNGALLATAGIDKSLGLWETRSQRLLKTFDDVHQTILAIDWHPTDNVLSYTNNNGELFIREDFVPQEHIRNLKIALQPAPMNNDPLSEVSGNARRQMPNGHKANDVRRTTEDDYLDDLLGPDAMSDDGAGFIEDDDGAGYAEQPNRFGKRAGAALDSRPAKRHEPYSAWQPRLHEPFQPGSTPWRGNRRYLGLNLTGFVWTVNQETHHTVTVEFYDRQEHRDFHFTDPFKYDKACLNEKGALFSCPPSSYTQQRSLLYYRPHETWTARMDWRTPLPAGEEVTSMSLSDSFIVATTSAGYVRTYSLFGVPLKVYRQKSTPAVTCASWRDYVLTVGNGPVSGDGTTRLLYTIENVKRDEICQSEDILALPDGVELRSVFWSEKGDPCVYDTDGVLLILLHWRTPGQAHWVPLLDTKTLERLQSGKKEETYWPVAVAVNKFHCIILKGGEEYPYFPKPLLSDFDFRIPVSDPPLNSEDEEDKDAAQQSSLESQLVLASVNHSLLQDLVENTNATSAQKSELPALEREVDKVLLQLLAAECREGEERGMKALEIATLMRDRTGKMLEAAGKIAQRFQRGVLDGKIREVAERRMVGLVDEDDL</sequence>
<dbReference type="OrthoDB" id="427368at2759"/>
<feature type="domain" description="WDHD1 first WD40" evidence="8">
    <location>
        <begin position="38"/>
        <end position="320"/>
    </location>
</feature>
<dbReference type="InterPro" id="IPR057646">
    <property type="entry name" value="WD40_WDHD1_1st"/>
</dbReference>
<dbReference type="GO" id="GO:0006261">
    <property type="term" value="P:DNA-templated DNA replication"/>
    <property type="evidence" value="ECO:0007669"/>
    <property type="project" value="TreeGrafter"/>
</dbReference>